<feature type="compositionally biased region" description="Low complexity" evidence="1">
    <location>
        <begin position="15"/>
        <end position="29"/>
    </location>
</feature>
<feature type="region of interest" description="Disordered" evidence="1">
    <location>
        <begin position="1"/>
        <end position="49"/>
    </location>
</feature>
<feature type="compositionally biased region" description="Basic and acidic residues" evidence="1">
    <location>
        <begin position="37"/>
        <end position="46"/>
    </location>
</feature>
<reference evidence="2" key="1">
    <citation type="submission" date="2021-06" db="EMBL/GenBank/DDBJ databases">
        <authorList>
            <person name="Hodson N. C."/>
            <person name="Mongue J. A."/>
            <person name="Jaron S. K."/>
        </authorList>
    </citation>
    <scope>NUCLEOTIDE SEQUENCE</scope>
</reference>
<proteinExistence type="predicted"/>
<gene>
    <name evidence="2" type="ORF">AFUS01_LOCUS29815</name>
</gene>
<protein>
    <submittedName>
        <fullName evidence="2">Uncharacterized protein</fullName>
    </submittedName>
</protein>
<organism evidence="2 3">
    <name type="scientific">Allacma fusca</name>
    <dbReference type="NCBI Taxonomy" id="39272"/>
    <lineage>
        <taxon>Eukaryota</taxon>
        <taxon>Metazoa</taxon>
        <taxon>Ecdysozoa</taxon>
        <taxon>Arthropoda</taxon>
        <taxon>Hexapoda</taxon>
        <taxon>Collembola</taxon>
        <taxon>Symphypleona</taxon>
        <taxon>Sminthuridae</taxon>
        <taxon>Allacma</taxon>
    </lineage>
</organism>
<keyword evidence="3" id="KW-1185">Reference proteome</keyword>
<evidence type="ECO:0000313" key="3">
    <source>
        <dbReference type="Proteomes" id="UP000708208"/>
    </source>
</evidence>
<comment type="caution">
    <text evidence="2">The sequence shown here is derived from an EMBL/GenBank/DDBJ whole genome shotgun (WGS) entry which is preliminary data.</text>
</comment>
<dbReference type="EMBL" id="CAJVCH010447852">
    <property type="protein sequence ID" value="CAG7819359.1"/>
    <property type="molecule type" value="Genomic_DNA"/>
</dbReference>
<name>A0A8J2PN45_9HEXA</name>
<dbReference type="AlphaFoldDB" id="A0A8J2PN45"/>
<dbReference type="Proteomes" id="UP000708208">
    <property type="component" value="Unassembled WGS sequence"/>
</dbReference>
<evidence type="ECO:0000313" key="2">
    <source>
        <dbReference type="EMBL" id="CAG7819359.1"/>
    </source>
</evidence>
<accession>A0A8J2PN45</accession>
<evidence type="ECO:0000256" key="1">
    <source>
        <dbReference type="SAM" id="MobiDB-lite"/>
    </source>
</evidence>
<sequence>MVLTRSPSGEYREMSTPSQQKPKSKASSDSETDDVIPETHRKEMRQTPDSFPITELTSLAHLILSTKADLLGEIRNVESNLVSRLDIKVQALESKCSSLEICFEQQMEIPEDLKTKLQSQEKDIGILKAQKIYPITVITMPFARPFEMQQGTPGSSAVFQLVV</sequence>